<feature type="transmembrane region" description="Helical" evidence="9">
    <location>
        <begin position="79"/>
        <end position="101"/>
    </location>
</feature>
<dbReference type="AlphaFoldDB" id="A0A1N6TFI0"/>
<evidence type="ECO:0000256" key="9">
    <source>
        <dbReference type="RuleBase" id="RU369079"/>
    </source>
</evidence>
<keyword evidence="3" id="KW-1003">Cell membrane</keyword>
<dbReference type="RefSeq" id="WP_076463152.1">
    <property type="nucleotide sequence ID" value="NZ_FTMN01000005.1"/>
</dbReference>
<dbReference type="GO" id="GO:0005886">
    <property type="term" value="C:plasma membrane"/>
    <property type="evidence" value="ECO:0007669"/>
    <property type="project" value="UniProtKB-SubCell"/>
</dbReference>
<dbReference type="STRING" id="49186.SAMN05421647_105314"/>
<accession>A0A1N6TFI0</accession>
<keyword evidence="6 9" id="KW-1133">Transmembrane helix</keyword>
<evidence type="ECO:0000313" key="11">
    <source>
        <dbReference type="EMBL" id="SIQ52138.1"/>
    </source>
</evidence>
<dbReference type="eggNOG" id="COG3090">
    <property type="taxonomic scope" value="Bacteria"/>
</dbReference>
<evidence type="ECO:0000256" key="5">
    <source>
        <dbReference type="ARBA" id="ARBA00022692"/>
    </source>
</evidence>
<comment type="subcellular location">
    <subcellularLocation>
        <location evidence="1 9">Cell inner membrane</location>
        <topology evidence="1 9">Multi-pass membrane protein</topology>
    </subcellularLocation>
</comment>
<evidence type="ECO:0000256" key="6">
    <source>
        <dbReference type="ARBA" id="ARBA00022989"/>
    </source>
</evidence>
<dbReference type="GO" id="GO:0015740">
    <property type="term" value="P:C4-dicarboxylate transport"/>
    <property type="evidence" value="ECO:0007669"/>
    <property type="project" value="TreeGrafter"/>
</dbReference>
<keyword evidence="2 9" id="KW-0813">Transport</keyword>
<gene>
    <name evidence="11" type="ORF">SAMN05421647_105314</name>
</gene>
<feature type="transmembrane region" description="Helical" evidence="9">
    <location>
        <begin position="41"/>
        <end position="58"/>
    </location>
</feature>
<dbReference type="GO" id="GO:0022857">
    <property type="term" value="F:transmembrane transporter activity"/>
    <property type="evidence" value="ECO:0007669"/>
    <property type="project" value="UniProtKB-UniRule"/>
</dbReference>
<reference evidence="11 12" key="1">
    <citation type="submission" date="2017-01" db="EMBL/GenBank/DDBJ databases">
        <authorList>
            <person name="Mah S.A."/>
            <person name="Swanson W.J."/>
            <person name="Moy G.W."/>
            <person name="Vacquier V.D."/>
        </authorList>
    </citation>
    <scope>NUCLEOTIDE SEQUENCE [LARGE SCALE GENOMIC DNA]</scope>
    <source>
        <strain evidence="11 12">DSM 7027</strain>
    </source>
</reference>
<evidence type="ECO:0000256" key="8">
    <source>
        <dbReference type="ARBA" id="ARBA00038436"/>
    </source>
</evidence>
<dbReference type="Pfam" id="PF04290">
    <property type="entry name" value="DctQ"/>
    <property type="match status" value="1"/>
</dbReference>
<comment type="function">
    <text evidence="9">Part of the tripartite ATP-independent periplasmic (TRAP) transport system.</text>
</comment>
<proteinExistence type="inferred from homology"/>
<evidence type="ECO:0000256" key="4">
    <source>
        <dbReference type="ARBA" id="ARBA00022519"/>
    </source>
</evidence>
<evidence type="ECO:0000256" key="2">
    <source>
        <dbReference type="ARBA" id="ARBA00022448"/>
    </source>
</evidence>
<evidence type="ECO:0000256" key="7">
    <source>
        <dbReference type="ARBA" id="ARBA00023136"/>
    </source>
</evidence>
<keyword evidence="12" id="KW-1185">Reference proteome</keyword>
<dbReference type="PANTHER" id="PTHR35011:SF2">
    <property type="entry name" value="2,3-DIKETO-L-GULONATE TRAP TRANSPORTER SMALL PERMEASE PROTEIN YIAM"/>
    <property type="match status" value="1"/>
</dbReference>
<sequence>MERLFRYVLTALISLVALFQFVQVLTRYIFELPVMGLEEMAVIPTIWLYILGSVNASREDTQIRANVLEIFLKTDRSRAVLLAISDLISIIVSVWMTLWAWKYFSYALRVWKETPTLYIPTFTYESALFIGLVLMTLFTAWHFWRNIAFLMGWRKTPDHPVDDDYPETPEVQEFQVLSDAHEESKR</sequence>
<feature type="transmembrane region" description="Helical" evidence="9">
    <location>
        <begin position="121"/>
        <end position="144"/>
    </location>
</feature>
<dbReference type="InterPro" id="IPR007387">
    <property type="entry name" value="TRAP_DctQ"/>
</dbReference>
<dbReference type="InterPro" id="IPR055348">
    <property type="entry name" value="DctQ"/>
</dbReference>
<comment type="subunit">
    <text evidence="9">The complex comprises the extracytoplasmic solute receptor protein and the two transmembrane proteins.</text>
</comment>
<keyword evidence="5 9" id="KW-0812">Transmembrane</keyword>
<dbReference type="Proteomes" id="UP000186895">
    <property type="component" value="Unassembled WGS sequence"/>
</dbReference>
<name>A0A1N6TFI0_9GAMM</name>
<feature type="domain" description="Tripartite ATP-independent periplasmic transporters DctQ component" evidence="10">
    <location>
        <begin position="18"/>
        <end position="147"/>
    </location>
</feature>
<evidence type="ECO:0000313" key="12">
    <source>
        <dbReference type="Proteomes" id="UP000186895"/>
    </source>
</evidence>
<feature type="transmembrane region" description="Helical" evidence="9">
    <location>
        <begin position="7"/>
        <end position="29"/>
    </location>
</feature>
<comment type="similarity">
    <text evidence="8 9">Belongs to the TRAP transporter small permease family.</text>
</comment>
<evidence type="ECO:0000259" key="10">
    <source>
        <dbReference type="Pfam" id="PF04290"/>
    </source>
</evidence>
<dbReference type="PANTHER" id="PTHR35011">
    <property type="entry name" value="2,3-DIKETO-L-GULONATE TRAP TRANSPORTER SMALL PERMEASE PROTEIN YIAM"/>
    <property type="match status" value="1"/>
</dbReference>
<keyword evidence="4 9" id="KW-0997">Cell inner membrane</keyword>
<organism evidence="11 12">
    <name type="scientific">Marinobacterium stanieri</name>
    <dbReference type="NCBI Taxonomy" id="49186"/>
    <lineage>
        <taxon>Bacteria</taxon>
        <taxon>Pseudomonadati</taxon>
        <taxon>Pseudomonadota</taxon>
        <taxon>Gammaproteobacteria</taxon>
        <taxon>Oceanospirillales</taxon>
        <taxon>Oceanospirillaceae</taxon>
        <taxon>Marinobacterium</taxon>
    </lineage>
</organism>
<dbReference type="EMBL" id="FTMN01000005">
    <property type="protein sequence ID" value="SIQ52138.1"/>
    <property type="molecule type" value="Genomic_DNA"/>
</dbReference>
<keyword evidence="7 9" id="KW-0472">Membrane</keyword>
<protein>
    <recommendedName>
        <fullName evidence="9">TRAP transporter small permease protein</fullName>
    </recommendedName>
</protein>
<evidence type="ECO:0000256" key="3">
    <source>
        <dbReference type="ARBA" id="ARBA00022475"/>
    </source>
</evidence>
<evidence type="ECO:0000256" key="1">
    <source>
        <dbReference type="ARBA" id="ARBA00004429"/>
    </source>
</evidence>